<dbReference type="SUPFAM" id="SSF53474">
    <property type="entry name" value="alpha/beta-Hydrolases"/>
    <property type="match status" value="1"/>
</dbReference>
<gene>
    <name evidence="1" type="ORF">G3M58_88900</name>
</gene>
<dbReference type="AlphaFoldDB" id="A0A6G3XWH6"/>
<dbReference type="InterPro" id="IPR029058">
    <property type="entry name" value="AB_hydrolase_fold"/>
</dbReference>
<protein>
    <recommendedName>
        <fullName evidence="2">Alpha/beta hydrolase</fullName>
    </recommendedName>
</protein>
<evidence type="ECO:0008006" key="2">
    <source>
        <dbReference type="Google" id="ProtNLM"/>
    </source>
</evidence>
<feature type="non-terminal residue" evidence="1">
    <location>
        <position position="1"/>
    </location>
</feature>
<accession>A0A6G3XWH6</accession>
<comment type="caution">
    <text evidence="1">The sequence shown here is derived from an EMBL/GenBank/DDBJ whole genome shotgun (WGS) entry which is preliminary data.</text>
</comment>
<name>A0A6G3XWH6_9ACTN</name>
<proteinExistence type="predicted"/>
<sequence length="81" mass="8723">TGLTGDRAAGPAPADGLRVPALVFHGPDDTVAPWQLSRRLADARPDMVALRTVADAPHGAMWNADPEAYEEALRRFMTPLM</sequence>
<reference evidence="1" key="1">
    <citation type="submission" date="2020-01" db="EMBL/GenBank/DDBJ databases">
        <title>Insect and environment-associated Actinomycetes.</title>
        <authorList>
            <person name="Currrie C."/>
            <person name="Chevrette M."/>
            <person name="Carlson C."/>
            <person name="Stubbendieck R."/>
            <person name="Wendt-Pienkowski E."/>
        </authorList>
    </citation>
    <scope>NUCLEOTIDE SEQUENCE</scope>
    <source>
        <strain evidence="1">SID7499</strain>
    </source>
</reference>
<dbReference type="EMBL" id="JAAGMN010009542">
    <property type="protein sequence ID" value="NEE22169.1"/>
    <property type="molecule type" value="Genomic_DNA"/>
</dbReference>
<dbReference type="Gene3D" id="3.40.50.1820">
    <property type="entry name" value="alpha/beta hydrolase"/>
    <property type="match status" value="1"/>
</dbReference>
<organism evidence="1">
    <name type="scientific">Streptomyces sp. SID7499</name>
    <dbReference type="NCBI Taxonomy" id="2706086"/>
    <lineage>
        <taxon>Bacteria</taxon>
        <taxon>Bacillati</taxon>
        <taxon>Actinomycetota</taxon>
        <taxon>Actinomycetes</taxon>
        <taxon>Kitasatosporales</taxon>
        <taxon>Streptomycetaceae</taxon>
        <taxon>Streptomyces</taxon>
    </lineage>
</organism>
<evidence type="ECO:0000313" key="1">
    <source>
        <dbReference type="EMBL" id="NEE22169.1"/>
    </source>
</evidence>